<keyword evidence="4 7" id="KW-1133">Transmembrane helix</keyword>
<dbReference type="GO" id="GO:0005783">
    <property type="term" value="C:endoplasmic reticulum"/>
    <property type="evidence" value="ECO:0007669"/>
    <property type="project" value="TreeGrafter"/>
</dbReference>
<feature type="transmembrane region" description="Helical" evidence="7">
    <location>
        <begin position="115"/>
        <end position="137"/>
    </location>
</feature>
<feature type="transmembrane region" description="Helical" evidence="7">
    <location>
        <begin position="29"/>
        <end position="47"/>
    </location>
</feature>
<evidence type="ECO:0000256" key="4">
    <source>
        <dbReference type="ARBA" id="ARBA00022989"/>
    </source>
</evidence>
<evidence type="ECO:0000313" key="9">
    <source>
        <dbReference type="Proteomes" id="UP000027265"/>
    </source>
</evidence>
<feature type="transmembrane region" description="Helical" evidence="7">
    <location>
        <begin position="80"/>
        <end position="103"/>
    </location>
</feature>
<dbReference type="Proteomes" id="UP000027265">
    <property type="component" value="Unassembled WGS sequence"/>
</dbReference>
<dbReference type="FunCoup" id="A0A067PR71">
    <property type="interactions" value="103"/>
</dbReference>
<comment type="subcellular location">
    <subcellularLocation>
        <location evidence="1">Membrane</location>
        <topology evidence="1">Multi-pass membrane protein</topology>
    </subcellularLocation>
</comment>
<feature type="compositionally biased region" description="Basic and acidic residues" evidence="6">
    <location>
        <begin position="190"/>
        <end position="202"/>
    </location>
</feature>
<reference evidence="9" key="1">
    <citation type="journal article" date="2014" name="Proc. Natl. Acad. Sci. U.S.A.">
        <title>Extensive sampling of basidiomycete genomes demonstrates inadequacy of the white-rot/brown-rot paradigm for wood decay fungi.</title>
        <authorList>
            <person name="Riley R."/>
            <person name="Salamov A.A."/>
            <person name="Brown D.W."/>
            <person name="Nagy L.G."/>
            <person name="Floudas D."/>
            <person name="Held B.W."/>
            <person name="Levasseur A."/>
            <person name="Lombard V."/>
            <person name="Morin E."/>
            <person name="Otillar R."/>
            <person name="Lindquist E.A."/>
            <person name="Sun H."/>
            <person name="LaButti K.M."/>
            <person name="Schmutz J."/>
            <person name="Jabbour D."/>
            <person name="Luo H."/>
            <person name="Baker S.E."/>
            <person name="Pisabarro A.G."/>
            <person name="Walton J.D."/>
            <person name="Blanchette R.A."/>
            <person name="Henrissat B."/>
            <person name="Martin F."/>
            <person name="Cullen D."/>
            <person name="Hibbett D.S."/>
            <person name="Grigoriev I.V."/>
        </authorList>
    </citation>
    <scope>NUCLEOTIDE SEQUENCE [LARGE SCALE GENOMIC DNA]</scope>
    <source>
        <strain evidence="9">MUCL 33604</strain>
    </source>
</reference>
<dbReference type="InterPro" id="IPR043476">
    <property type="entry name" value="Yro2-like_7TM"/>
</dbReference>
<accession>A0A067PR71</accession>
<organism evidence="8 9">
    <name type="scientific">Jaapia argillacea MUCL 33604</name>
    <dbReference type="NCBI Taxonomy" id="933084"/>
    <lineage>
        <taxon>Eukaryota</taxon>
        <taxon>Fungi</taxon>
        <taxon>Dikarya</taxon>
        <taxon>Basidiomycota</taxon>
        <taxon>Agaricomycotina</taxon>
        <taxon>Agaricomycetes</taxon>
        <taxon>Agaricomycetidae</taxon>
        <taxon>Jaapiales</taxon>
        <taxon>Jaapiaceae</taxon>
        <taxon>Jaapia</taxon>
    </lineage>
</organism>
<evidence type="ECO:0000256" key="5">
    <source>
        <dbReference type="ARBA" id="ARBA00023136"/>
    </source>
</evidence>
<keyword evidence="9" id="KW-1185">Reference proteome</keyword>
<keyword evidence="3 7" id="KW-0812">Transmembrane</keyword>
<sequence length="212" mass="23532">MASDLGATPITAEWNRLGGGTRQIWYVRYIQWFINAPLLLLELLLATGLSLSDIVTAVFMMMVTIVCGLVGALVESTYKWGYFTMGIASLLYVITIFLVIAPRTTFAAGSRIRTAYIYSAGWLTFMFILYPICWGLSEGGNKIKPTSEMVFYGILDLLAGPFFLFAFISRMRGIDYEAFGLESGKPTDYRRFSGENGHHTEKTPQPAPTATA</sequence>
<feature type="transmembrane region" description="Helical" evidence="7">
    <location>
        <begin position="149"/>
        <end position="168"/>
    </location>
</feature>
<dbReference type="SMART" id="SM01021">
    <property type="entry name" value="Bac_rhodopsin"/>
    <property type="match status" value="1"/>
</dbReference>
<dbReference type="Gene3D" id="1.20.1070.10">
    <property type="entry name" value="Rhodopsin 7-helix transmembrane proteins"/>
    <property type="match status" value="1"/>
</dbReference>
<gene>
    <name evidence="8" type="ORF">JAAARDRAFT_36483</name>
</gene>
<dbReference type="InParanoid" id="A0A067PR71"/>
<keyword evidence="5 7" id="KW-0472">Membrane</keyword>
<feature type="region of interest" description="Disordered" evidence="6">
    <location>
        <begin position="190"/>
        <end position="212"/>
    </location>
</feature>
<dbReference type="InterPro" id="IPR001425">
    <property type="entry name" value="Arc/bac/fun_rhodopsins"/>
</dbReference>
<dbReference type="GO" id="GO:0005886">
    <property type="term" value="C:plasma membrane"/>
    <property type="evidence" value="ECO:0007669"/>
    <property type="project" value="TreeGrafter"/>
</dbReference>
<dbReference type="EMBL" id="KL197722">
    <property type="protein sequence ID" value="KDQ56310.1"/>
    <property type="molecule type" value="Genomic_DNA"/>
</dbReference>
<dbReference type="Pfam" id="PF01036">
    <property type="entry name" value="Bac_rhodopsin"/>
    <property type="match status" value="1"/>
</dbReference>
<dbReference type="AlphaFoldDB" id="A0A067PR71"/>
<dbReference type="PRINTS" id="PR00251">
    <property type="entry name" value="BACTRLOPSIN"/>
</dbReference>
<dbReference type="OrthoDB" id="536545at2759"/>
<dbReference type="HOGENOM" id="CLU_054785_2_1_1"/>
<dbReference type="SUPFAM" id="SSF81321">
    <property type="entry name" value="Family A G protein-coupled receptor-like"/>
    <property type="match status" value="1"/>
</dbReference>
<name>A0A067PR71_9AGAM</name>
<comment type="similarity">
    <text evidence="2">Belongs to the archaeal/bacterial/fungal opsin family.</text>
</comment>
<dbReference type="CDD" id="cd15239">
    <property type="entry name" value="7tm_YRO2_fungal-like"/>
    <property type="match status" value="1"/>
</dbReference>
<evidence type="ECO:0000313" key="8">
    <source>
        <dbReference type="EMBL" id="KDQ56310.1"/>
    </source>
</evidence>
<evidence type="ECO:0000256" key="6">
    <source>
        <dbReference type="SAM" id="MobiDB-lite"/>
    </source>
</evidence>
<evidence type="ECO:0000256" key="2">
    <source>
        <dbReference type="ARBA" id="ARBA00008130"/>
    </source>
</evidence>
<proteinExistence type="inferred from homology"/>
<dbReference type="PANTHER" id="PTHR28286">
    <property type="match status" value="1"/>
</dbReference>
<evidence type="ECO:0000256" key="3">
    <source>
        <dbReference type="ARBA" id="ARBA00022692"/>
    </source>
</evidence>
<protein>
    <submittedName>
        <fullName evidence="8">Uncharacterized protein</fullName>
    </submittedName>
</protein>
<evidence type="ECO:0000256" key="7">
    <source>
        <dbReference type="SAM" id="Phobius"/>
    </source>
</evidence>
<feature type="transmembrane region" description="Helical" evidence="7">
    <location>
        <begin position="54"/>
        <end position="74"/>
    </location>
</feature>
<dbReference type="PANTHER" id="PTHR28286:SF1">
    <property type="entry name" value="30 KDA HEAT SHOCK PROTEIN-RELATED"/>
    <property type="match status" value="1"/>
</dbReference>
<evidence type="ECO:0000256" key="1">
    <source>
        <dbReference type="ARBA" id="ARBA00004141"/>
    </source>
</evidence>